<dbReference type="EMBL" id="CAKOGP040002425">
    <property type="protein sequence ID" value="CAJ1969750.1"/>
    <property type="molecule type" value="Genomic_DNA"/>
</dbReference>
<keyword evidence="2" id="KW-1185">Reference proteome</keyword>
<organism evidence="1 2">
    <name type="scientific">Cylindrotheca closterium</name>
    <dbReference type="NCBI Taxonomy" id="2856"/>
    <lineage>
        <taxon>Eukaryota</taxon>
        <taxon>Sar</taxon>
        <taxon>Stramenopiles</taxon>
        <taxon>Ochrophyta</taxon>
        <taxon>Bacillariophyta</taxon>
        <taxon>Bacillariophyceae</taxon>
        <taxon>Bacillariophycidae</taxon>
        <taxon>Bacillariales</taxon>
        <taxon>Bacillariaceae</taxon>
        <taxon>Cylindrotheca</taxon>
    </lineage>
</organism>
<evidence type="ECO:0000313" key="1">
    <source>
        <dbReference type="EMBL" id="CAJ1969750.1"/>
    </source>
</evidence>
<reference evidence="1" key="1">
    <citation type="submission" date="2023-08" db="EMBL/GenBank/DDBJ databases">
        <authorList>
            <person name="Audoor S."/>
            <person name="Bilcke G."/>
        </authorList>
    </citation>
    <scope>NUCLEOTIDE SEQUENCE</scope>
</reference>
<comment type="caution">
    <text evidence="1">The sequence shown here is derived from an EMBL/GenBank/DDBJ whole genome shotgun (WGS) entry which is preliminary data.</text>
</comment>
<protein>
    <submittedName>
        <fullName evidence="1">Uncharacterized protein</fullName>
    </submittedName>
</protein>
<evidence type="ECO:0000313" key="2">
    <source>
        <dbReference type="Proteomes" id="UP001295423"/>
    </source>
</evidence>
<sequence>MSLQQVIDLNNTAVCRMKNSHPEDAIEMLTHAVRCYKAMQSGQSSVPVPSICDQESVINTCLIQEQECWNDDMKIESNNQFVYYSACSIPDTLQLECVAPIVVFNLALARHFQGSQIQTDHRARRHILSTATRLYEIAFHTYLAAGGSRSGLMAIAITNNIALIYNEFGESALANKCFELLHSVLSQLLKSGDTAVMPYAYDFLRNLIPIQGPQVYAAGAA</sequence>
<dbReference type="AlphaFoldDB" id="A0AAD2GDP5"/>
<name>A0AAD2GDP5_9STRA</name>
<accession>A0AAD2GDP5</accession>
<dbReference type="Proteomes" id="UP001295423">
    <property type="component" value="Unassembled WGS sequence"/>
</dbReference>
<proteinExistence type="predicted"/>
<gene>
    <name evidence="1" type="ORF">CYCCA115_LOCUS23868</name>
</gene>